<feature type="signal peptide" evidence="6">
    <location>
        <begin position="1"/>
        <end position="20"/>
    </location>
</feature>
<dbReference type="AlphaFoldDB" id="A0A6C1E0M2"/>
<dbReference type="FunFam" id="2.60.40.1970:FF:000006">
    <property type="entry name" value="Transcription initiation factor TFIID subunit 14"/>
    <property type="match status" value="1"/>
</dbReference>
<dbReference type="InterPro" id="IPR005033">
    <property type="entry name" value="YEATS"/>
</dbReference>
<evidence type="ECO:0000256" key="3">
    <source>
        <dbReference type="ARBA" id="ARBA00023163"/>
    </source>
</evidence>
<evidence type="ECO:0000256" key="5">
    <source>
        <dbReference type="PROSITE-ProRule" id="PRU00376"/>
    </source>
</evidence>
<dbReference type="Pfam" id="PF03366">
    <property type="entry name" value="YEATS"/>
    <property type="match status" value="1"/>
</dbReference>
<evidence type="ECO:0000313" key="8">
    <source>
        <dbReference type="EMBL" id="QID82848.1"/>
    </source>
</evidence>
<gene>
    <name evidence="8" type="ORF">GRS66_005280</name>
</gene>
<evidence type="ECO:0000256" key="1">
    <source>
        <dbReference type="ARBA" id="ARBA00004123"/>
    </source>
</evidence>
<dbReference type="PANTHER" id="PTHR23195">
    <property type="entry name" value="YEATS DOMAIN"/>
    <property type="match status" value="1"/>
</dbReference>
<dbReference type="GO" id="GO:0006338">
    <property type="term" value="P:chromatin remodeling"/>
    <property type="evidence" value="ECO:0007669"/>
    <property type="project" value="UniProtKB-ARBA"/>
</dbReference>
<dbReference type="InterPro" id="IPR038704">
    <property type="entry name" value="YEAST_sf"/>
</dbReference>
<keyword evidence="3" id="KW-0804">Transcription</keyword>
<dbReference type="OrthoDB" id="1741717at2759"/>
<feature type="domain" description="YEATS" evidence="7">
    <location>
        <begin position="207"/>
        <end position="342"/>
    </location>
</feature>
<evidence type="ECO:0000259" key="7">
    <source>
        <dbReference type="PROSITE" id="PS51037"/>
    </source>
</evidence>
<reference evidence="8 9" key="1">
    <citation type="journal article" date="2019" name="BMC Genomics">
        <title>Chromosome level assembly and comparative genome analysis confirm lager-brewing yeasts originated from a single hybridization.</title>
        <authorList>
            <person name="Salazar A.N."/>
            <person name="Gorter de Vries A.R."/>
            <person name="van den Broek M."/>
            <person name="Brouwers N."/>
            <person name="de la Torre Cortes P."/>
            <person name="Kuijpers N.G.A."/>
            <person name="Daran J.G."/>
            <person name="Abeel T."/>
        </authorList>
    </citation>
    <scope>NUCLEOTIDE SEQUENCE [LARGE SCALE GENOMIC DNA]</scope>
    <source>
        <strain evidence="8 9">CBS 1483</strain>
    </source>
</reference>
<sequence>MKKQILIVAAQSILCSTVFGERSNVGLSTEELGGDSILYFNEDPIVIEIDKKAIDKKTLEQLASTRDVVLTDLPDTLEFIDFNEYAKMKSKSDMLLEYINEYEFDDFERSSEGGLDEEEEEDLIYDFNAQAEDLGKLGSNIYEVVEEKDIVNTYDGNLINASTTESTTTTRPFVTSHSYVASSTPYSNISALNEDYDNAGNFLTPTTVALATVKRTIRIKTQQHILPEVPPVENFPVRQWSIEIVLLDDEGKEIPATIFDKVIYHLHPTFANPNRTFTDPPFRIEEQGWGGFPLDISVFLLEKAGERKIPHDLNFLQESYEVEHVIQIPLNKPLLTEELAKSGSIEETTANTGTIGKRRTTTNTTAEPKAKRAKTGSASTVKGSVDLEKLAFGLTKLNEDDLVGVVQMVTDNKTPEMNVTNNVEEGEFIIDLYSLPEGLLKSLWDYVKKNTE</sequence>
<dbReference type="Gene3D" id="2.60.40.1970">
    <property type="entry name" value="YEATS domain"/>
    <property type="match status" value="1"/>
</dbReference>
<accession>A0A6C1E0M2</accession>
<evidence type="ECO:0000256" key="6">
    <source>
        <dbReference type="SAM" id="SignalP"/>
    </source>
</evidence>
<feature type="chain" id="PRO_5025467202" description="YEATS domain-containing protein" evidence="6">
    <location>
        <begin position="21"/>
        <end position="452"/>
    </location>
</feature>
<name>A0A6C1E0M2_SACPS</name>
<evidence type="ECO:0000313" key="9">
    <source>
        <dbReference type="Proteomes" id="UP000501346"/>
    </source>
</evidence>
<dbReference type="GO" id="GO:0032991">
    <property type="term" value="C:protein-containing complex"/>
    <property type="evidence" value="ECO:0007669"/>
    <property type="project" value="UniProtKB-ARBA"/>
</dbReference>
<dbReference type="GO" id="GO:0005634">
    <property type="term" value="C:nucleus"/>
    <property type="evidence" value="ECO:0007669"/>
    <property type="project" value="UniProtKB-SubCell"/>
</dbReference>
<keyword evidence="9" id="KW-1185">Reference proteome</keyword>
<dbReference type="InterPro" id="IPR027353">
    <property type="entry name" value="NET_dom"/>
</dbReference>
<dbReference type="Proteomes" id="UP000501346">
    <property type="component" value="Chromosome ScXVI"/>
</dbReference>
<comment type="subcellular location">
    <subcellularLocation>
        <location evidence="1 5">Nucleus</location>
    </subcellularLocation>
</comment>
<dbReference type="Pfam" id="PF17035">
    <property type="entry name" value="BET"/>
    <property type="match status" value="1"/>
</dbReference>
<keyword evidence="2" id="KW-0805">Transcription regulation</keyword>
<proteinExistence type="predicted"/>
<dbReference type="InterPro" id="IPR055129">
    <property type="entry name" value="YEATS_dom"/>
</dbReference>
<organism evidence="8 9">
    <name type="scientific">Saccharomyces pastorianus</name>
    <name type="common">Lager yeast</name>
    <name type="synonym">Saccharomyces cerevisiae x Saccharomyces eubayanus</name>
    <dbReference type="NCBI Taxonomy" id="27292"/>
    <lineage>
        <taxon>Eukaryota</taxon>
        <taxon>Fungi</taxon>
        <taxon>Dikarya</taxon>
        <taxon>Ascomycota</taxon>
        <taxon>Saccharomycotina</taxon>
        <taxon>Saccharomycetes</taxon>
        <taxon>Saccharomycetales</taxon>
        <taxon>Saccharomycetaceae</taxon>
        <taxon>Saccharomyces</taxon>
    </lineage>
</organism>
<dbReference type="EMBL" id="CP048997">
    <property type="protein sequence ID" value="QID82848.1"/>
    <property type="molecule type" value="Genomic_DNA"/>
</dbReference>
<dbReference type="GO" id="GO:0000785">
    <property type="term" value="C:chromatin"/>
    <property type="evidence" value="ECO:0007669"/>
    <property type="project" value="UniProtKB-ARBA"/>
</dbReference>
<evidence type="ECO:0000256" key="4">
    <source>
        <dbReference type="ARBA" id="ARBA00023242"/>
    </source>
</evidence>
<evidence type="ECO:0000256" key="2">
    <source>
        <dbReference type="ARBA" id="ARBA00023015"/>
    </source>
</evidence>
<dbReference type="GO" id="GO:0006355">
    <property type="term" value="P:regulation of DNA-templated transcription"/>
    <property type="evidence" value="ECO:0007669"/>
    <property type="project" value="InterPro"/>
</dbReference>
<dbReference type="PROSITE" id="PS51037">
    <property type="entry name" value="YEATS"/>
    <property type="match status" value="1"/>
</dbReference>
<protein>
    <recommendedName>
        <fullName evidence="7">YEATS domain-containing protein</fullName>
    </recommendedName>
</protein>
<dbReference type="CDD" id="cd16905">
    <property type="entry name" value="YEATS_Taf14_like"/>
    <property type="match status" value="1"/>
</dbReference>
<keyword evidence="4 5" id="KW-0539">Nucleus</keyword>
<keyword evidence="6" id="KW-0732">Signal</keyword>